<dbReference type="RefSeq" id="WP_339587846.1">
    <property type="nucleotide sequence ID" value="NZ_JBBHJZ010000003.1"/>
</dbReference>
<dbReference type="NCBIfam" id="NF047636">
    <property type="entry name" value="CC_3452_fam"/>
    <property type="match status" value="1"/>
</dbReference>
<proteinExistence type="predicted"/>
<dbReference type="EMBL" id="JBBHJZ010000003">
    <property type="protein sequence ID" value="MEJ5977899.1"/>
    <property type="molecule type" value="Genomic_DNA"/>
</dbReference>
<name>A0ABU8RYV0_9SPHN</name>
<protein>
    <recommendedName>
        <fullName evidence="3">Secreted protein</fullName>
    </recommendedName>
</protein>
<comment type="caution">
    <text evidence="1">The sequence shown here is derived from an EMBL/GenBank/DDBJ whole genome shotgun (WGS) entry which is preliminary data.</text>
</comment>
<evidence type="ECO:0000313" key="1">
    <source>
        <dbReference type="EMBL" id="MEJ5977899.1"/>
    </source>
</evidence>
<reference evidence="1 2" key="1">
    <citation type="submission" date="2024-03" db="EMBL/GenBank/DDBJ databases">
        <authorList>
            <person name="Jo J.-H."/>
        </authorList>
    </citation>
    <scope>NUCLEOTIDE SEQUENCE [LARGE SCALE GENOMIC DNA]</scope>
    <source>
        <strain evidence="1 2">PS1R-30</strain>
    </source>
</reference>
<evidence type="ECO:0008006" key="3">
    <source>
        <dbReference type="Google" id="ProtNLM"/>
    </source>
</evidence>
<dbReference type="Pfam" id="PF26624">
    <property type="entry name" value="DUF8200"/>
    <property type="match status" value="1"/>
</dbReference>
<organism evidence="1 2">
    <name type="scientific">Novosphingobium anseongense</name>
    <dbReference type="NCBI Taxonomy" id="3133436"/>
    <lineage>
        <taxon>Bacteria</taxon>
        <taxon>Pseudomonadati</taxon>
        <taxon>Pseudomonadota</taxon>
        <taxon>Alphaproteobacteria</taxon>
        <taxon>Sphingomonadales</taxon>
        <taxon>Sphingomonadaceae</taxon>
        <taxon>Novosphingobium</taxon>
    </lineage>
</organism>
<evidence type="ECO:0000313" key="2">
    <source>
        <dbReference type="Proteomes" id="UP001361239"/>
    </source>
</evidence>
<sequence>MRTNLKALAAAGLVAAKLALVVTLVGHHPVEAAARGGSNVVSLTNPLEAPRQAIVGGVLWKCAGSNCAAPADGSRPVLVCQRVAKTFGPIARFTSPAGELSSEDLSRCNGQS</sequence>
<gene>
    <name evidence="1" type="ORF">WG901_14715</name>
</gene>
<dbReference type="Proteomes" id="UP001361239">
    <property type="component" value="Unassembled WGS sequence"/>
</dbReference>
<keyword evidence="2" id="KW-1185">Reference proteome</keyword>
<dbReference type="InterPro" id="IPR058067">
    <property type="entry name" value="CC_3452-like"/>
</dbReference>
<dbReference type="InterPro" id="IPR058513">
    <property type="entry name" value="DUF8200"/>
</dbReference>
<accession>A0ABU8RYV0</accession>